<evidence type="ECO:0000313" key="1">
    <source>
        <dbReference type="EMBL" id="UJG43671.1"/>
    </source>
</evidence>
<protein>
    <submittedName>
        <fullName evidence="1">Uncharacterized protein</fullName>
    </submittedName>
</protein>
<proteinExistence type="predicted"/>
<dbReference type="EMBL" id="CP084167">
    <property type="protein sequence ID" value="UJG43671.1"/>
    <property type="molecule type" value="Genomic_DNA"/>
</dbReference>
<sequence length="204" mass="24018">MTLEQCNISDVINYLLQQQFFKEPFFLIDRTSKKQMKISSSSEIIKKMYDKIFSITKLWEEKSELEFIQSLTSILGIDFEEVYSIYKIKSEALAEGEESECLRFMFALSESIHLFQKKAIEEAHLQILRKFDFDKNILNQLLGLLSQNADQDLSLYQNFYILKKYSEIVGIKLEQVIISKVFNKIIKKVEKSYKKMSCFNSSSF</sequence>
<dbReference type="AlphaFoldDB" id="A0A9Y1BRK1"/>
<organism evidence="1">
    <name type="scientific">Candidatus Heimdallarchaeum endolithica</name>
    <dbReference type="NCBI Taxonomy" id="2876572"/>
    <lineage>
        <taxon>Archaea</taxon>
        <taxon>Promethearchaeati</taxon>
        <taxon>Candidatus Heimdallarchaeota</taxon>
        <taxon>Candidatus Heimdallarchaeia (ex Rinke et al. 2021) (nom. nud.)</taxon>
        <taxon>Candidatus Heimdallarchaeales</taxon>
        <taxon>Candidatus Heimdallarchaeaceae</taxon>
        <taxon>Candidatus Heimdallarchaeum</taxon>
    </lineage>
</organism>
<accession>A0A9Y1BRK1</accession>
<reference evidence="1" key="1">
    <citation type="journal article" date="2022" name="Nat. Microbiol.">
        <title>Unique mobile elements and scalable gene flow at the prokaryote-eukaryote boundary revealed by circularized Asgard archaea genomes.</title>
        <authorList>
            <person name="Wu F."/>
            <person name="Speth D.R."/>
            <person name="Philosof A."/>
            <person name="Cremiere A."/>
            <person name="Narayanan A."/>
            <person name="Barco R.A."/>
            <person name="Connon S.A."/>
            <person name="Amend J.P."/>
            <person name="Antoshechkin I.A."/>
            <person name="Orphan V.J."/>
        </authorList>
    </citation>
    <scope>NUCLEOTIDE SEQUENCE</scope>
    <source>
        <strain evidence="1">PR6</strain>
    </source>
</reference>
<dbReference type="Proteomes" id="UP001200513">
    <property type="component" value="Chromosome"/>
</dbReference>
<name>A0A9Y1BRK1_9ARCH</name>
<gene>
    <name evidence="1" type="ORF">K9W46_00465</name>
</gene>